<feature type="region of interest" description="Disordered" evidence="8">
    <location>
        <begin position="26"/>
        <end position="80"/>
    </location>
</feature>
<organism evidence="11">
    <name type="scientific">Lygus hesperus</name>
    <name type="common">Western plant bug</name>
    <dbReference type="NCBI Taxonomy" id="30085"/>
    <lineage>
        <taxon>Eukaryota</taxon>
        <taxon>Metazoa</taxon>
        <taxon>Ecdysozoa</taxon>
        <taxon>Arthropoda</taxon>
        <taxon>Hexapoda</taxon>
        <taxon>Insecta</taxon>
        <taxon>Pterygota</taxon>
        <taxon>Neoptera</taxon>
        <taxon>Paraneoptera</taxon>
        <taxon>Hemiptera</taxon>
        <taxon>Heteroptera</taxon>
        <taxon>Panheteroptera</taxon>
        <taxon>Cimicomorpha</taxon>
        <taxon>Miridae</taxon>
        <taxon>Mirini</taxon>
        <taxon>Lygus</taxon>
    </lineage>
</organism>
<gene>
    <name evidence="11" type="primary">golga5_2</name>
    <name evidence="10" type="synonym">golga5_1</name>
    <name evidence="10" type="ORF">CM83_59465</name>
    <name evidence="11" type="ORF">CM83_59466</name>
</gene>
<keyword evidence="2 9" id="KW-0812">Transmembrane</keyword>
<dbReference type="GO" id="GO:0000139">
    <property type="term" value="C:Golgi membrane"/>
    <property type="evidence" value="ECO:0007669"/>
    <property type="project" value="UniProtKB-SubCell"/>
</dbReference>
<dbReference type="EMBL" id="GBHO01021260">
    <property type="protein sequence ID" value="JAG22344.1"/>
    <property type="molecule type" value="Transcribed_RNA"/>
</dbReference>
<feature type="coiled-coil region" evidence="7">
    <location>
        <begin position="404"/>
        <end position="431"/>
    </location>
</feature>
<evidence type="ECO:0000256" key="8">
    <source>
        <dbReference type="SAM" id="MobiDB-lite"/>
    </source>
</evidence>
<reference evidence="11" key="2">
    <citation type="submission" date="2014-07" db="EMBL/GenBank/DDBJ databases">
        <authorList>
            <person name="Hull J."/>
        </authorList>
    </citation>
    <scope>NUCLEOTIDE SEQUENCE</scope>
</reference>
<dbReference type="GO" id="GO:0000301">
    <property type="term" value="P:retrograde transport, vesicle recycling within Golgi"/>
    <property type="evidence" value="ECO:0007669"/>
    <property type="project" value="TreeGrafter"/>
</dbReference>
<evidence type="ECO:0000256" key="4">
    <source>
        <dbReference type="ARBA" id="ARBA00023034"/>
    </source>
</evidence>
<dbReference type="PANTHER" id="PTHR13815">
    <property type="entry name" value="GOLGIN-84"/>
    <property type="match status" value="1"/>
</dbReference>
<reference evidence="12" key="3">
    <citation type="submission" date="2014-09" db="EMBL/GenBank/DDBJ databases">
        <authorList>
            <person name="Magalhaes I.L.F."/>
            <person name="Oliveira U."/>
            <person name="Santos F.R."/>
            <person name="Vidigal T.H.D.A."/>
            <person name="Brescovit A.D."/>
            <person name="Santos A.J."/>
        </authorList>
    </citation>
    <scope>NUCLEOTIDE SEQUENCE</scope>
</reference>
<comment type="subcellular location">
    <subcellularLocation>
        <location evidence="1">Golgi apparatus membrane</location>
        <topology evidence="1">Single-pass type IV membrane protein</topology>
    </subcellularLocation>
</comment>
<evidence type="ECO:0000313" key="10">
    <source>
        <dbReference type="EMBL" id="JAG22343.1"/>
    </source>
</evidence>
<evidence type="ECO:0000256" key="6">
    <source>
        <dbReference type="ARBA" id="ARBA00023136"/>
    </source>
</evidence>
<keyword evidence="3 9" id="KW-1133">Transmembrane helix</keyword>
<evidence type="ECO:0000313" key="12">
    <source>
        <dbReference type="EMBL" id="JAG57030.1"/>
    </source>
</evidence>
<evidence type="ECO:0000256" key="9">
    <source>
        <dbReference type="SAM" id="Phobius"/>
    </source>
</evidence>
<dbReference type="GO" id="GO:0007030">
    <property type="term" value="P:Golgi organization"/>
    <property type="evidence" value="ECO:0007669"/>
    <property type="project" value="InterPro"/>
</dbReference>
<protein>
    <submittedName>
        <fullName evidence="11">Golgin subfamily A member 5</fullName>
    </submittedName>
</protein>
<evidence type="ECO:0000313" key="11">
    <source>
        <dbReference type="EMBL" id="JAG22344.1"/>
    </source>
</evidence>
<name>A0A0A9XQV6_LYGHE</name>
<feature type="compositionally biased region" description="Polar residues" evidence="8">
    <location>
        <begin position="64"/>
        <end position="80"/>
    </location>
</feature>
<dbReference type="InterPro" id="IPR019177">
    <property type="entry name" value="Golgin_subfamily_A_member_5"/>
</dbReference>
<feature type="compositionally biased region" description="Low complexity" evidence="8">
    <location>
        <begin position="47"/>
        <end position="63"/>
    </location>
</feature>
<feature type="coiled-coil region" evidence="7">
    <location>
        <begin position="142"/>
        <end position="374"/>
    </location>
</feature>
<dbReference type="EMBL" id="GBRD01008791">
    <property type="protein sequence ID" value="JAG57030.1"/>
    <property type="molecule type" value="Transcribed_RNA"/>
</dbReference>
<sequence>MSWISKYAGKAEDLLNRIDNNAASVLSGKEKKKRSSGTIPVDEPLLSVTTSSPQPQTSSFSGTNSPASLTPKRSTESFTPNLREVNELSRDEKLISFLNNPSVGMGDIEVPPPVPQKDLVIVEKVEGLAQTSPKKSPSSPDVSSLKNENDMLRNEVRSLNVEISLLLGRVKLAEGESITSKAALSKKESEINVLKKEIADLTQQMKDVEKNHENGFLENERLKLNYKSRNEHTRELEEKLSDLQLEIHKREEQYKSDLANMRIRMTEVEELLSSSNTDHLKEINESKQRLDEMRNELEDYKARARKSLADKEALILELKSGNPVGPQTESMEITQLRNELENISSELEKCEMRVEIERRRSEEAAARLEAYREESTSEINSIRTRFRQEAERRLAAEENCRLHAEELHKVRDDLTKQLAAMSERFREKVNEVLSLRRQITQRGDSKPNLSEAKVSTLTQALVQKQAALEGMTNERNQLRLEMERIKNAYGQYVNHLNVRSNVNDTDDAKAQVPTFMLESPFDTGVTRKVKRAYSSLDAVSIRTGMFLRRYPLARIFVLCYGICLHLWVCLVLFSNTPDTKM</sequence>
<dbReference type="GO" id="GO:0031985">
    <property type="term" value="C:Golgi cisterna"/>
    <property type="evidence" value="ECO:0007669"/>
    <property type="project" value="TreeGrafter"/>
</dbReference>
<reference evidence="11" key="1">
    <citation type="journal article" date="2014" name="PLoS ONE">
        <title>Transcriptome-Based Identification of ABC Transporters in the Western Tarnished Plant Bug Lygus hesperus.</title>
        <authorList>
            <person name="Hull J.J."/>
            <person name="Chaney K."/>
            <person name="Geib S.M."/>
            <person name="Fabrick J.A."/>
            <person name="Brent C.S."/>
            <person name="Walsh D."/>
            <person name="Lavine L.C."/>
        </authorList>
    </citation>
    <scope>NUCLEOTIDE SEQUENCE</scope>
</reference>
<evidence type="ECO:0000256" key="3">
    <source>
        <dbReference type="ARBA" id="ARBA00022989"/>
    </source>
</evidence>
<proteinExistence type="predicted"/>
<dbReference type="PANTHER" id="PTHR13815:SF7">
    <property type="entry name" value="GOLGIN SUBFAMILY A MEMBER 5"/>
    <property type="match status" value="1"/>
</dbReference>
<keyword evidence="6 9" id="KW-0472">Membrane</keyword>
<dbReference type="Pfam" id="PF09787">
    <property type="entry name" value="Golgin_A5"/>
    <property type="match status" value="1"/>
</dbReference>
<evidence type="ECO:0000256" key="2">
    <source>
        <dbReference type="ARBA" id="ARBA00022692"/>
    </source>
</evidence>
<keyword evidence="4" id="KW-0333">Golgi apparatus</keyword>
<dbReference type="AlphaFoldDB" id="A0A0A9XQV6"/>
<dbReference type="EMBL" id="GBHO01021261">
    <property type="protein sequence ID" value="JAG22343.1"/>
    <property type="molecule type" value="Transcribed_RNA"/>
</dbReference>
<evidence type="ECO:0000256" key="7">
    <source>
        <dbReference type="SAM" id="Coils"/>
    </source>
</evidence>
<accession>A0A0A9XQV6</accession>
<feature type="coiled-coil region" evidence="7">
    <location>
        <begin position="461"/>
        <end position="488"/>
    </location>
</feature>
<evidence type="ECO:0000256" key="1">
    <source>
        <dbReference type="ARBA" id="ARBA00004409"/>
    </source>
</evidence>
<feature type="transmembrane region" description="Helical" evidence="9">
    <location>
        <begin position="552"/>
        <end position="573"/>
    </location>
</feature>
<keyword evidence="5 7" id="KW-0175">Coiled coil</keyword>
<evidence type="ECO:0000256" key="5">
    <source>
        <dbReference type="ARBA" id="ARBA00023054"/>
    </source>
</evidence>